<feature type="transmembrane region" description="Helical" evidence="11">
    <location>
        <begin position="204"/>
        <end position="224"/>
    </location>
</feature>
<evidence type="ECO:0000256" key="11">
    <source>
        <dbReference type="SAM" id="Phobius"/>
    </source>
</evidence>
<evidence type="ECO:0000256" key="4">
    <source>
        <dbReference type="ARBA" id="ARBA00022692"/>
    </source>
</evidence>
<evidence type="ECO:0000256" key="7">
    <source>
        <dbReference type="ARBA" id="ARBA00023136"/>
    </source>
</evidence>
<keyword evidence="9" id="KW-0807">Transducer</keyword>
<feature type="transmembrane region" description="Helical" evidence="11">
    <location>
        <begin position="89"/>
        <end position="110"/>
    </location>
</feature>
<evidence type="ECO:0000256" key="5">
    <source>
        <dbReference type="ARBA" id="ARBA00022989"/>
    </source>
</evidence>
<evidence type="ECO:0000256" key="10">
    <source>
        <dbReference type="SAM" id="MobiDB-lite"/>
    </source>
</evidence>
<feature type="transmembrane region" description="Helical" evidence="11">
    <location>
        <begin position="171"/>
        <end position="192"/>
    </location>
</feature>
<name>A0A8K0P9I0_9PEZI</name>
<feature type="transmembrane region" description="Helical" evidence="11">
    <location>
        <begin position="131"/>
        <end position="151"/>
    </location>
</feature>
<accession>A0A8K0P9I0</accession>
<sequence length="432" mass="46808">MDITQLSLLLSTTPYPLAILLAILSALSLLLTLPPLIWHAKHTNLAPTFLTSLILLTNLFNLLNALLWPNDHLPSWPSGKIYCDLHVKFTLATSTALPSATLCILRKLALVLDTDNLTITPTPSHLRRTRLAEIALCFIPPIATMISHFLVQPTRYAIVGIAGCTPSLSNTWLSALLIILPPALLALVNVYYALLILVPRFVRLYLLALGFVFLIFPVTLYLLFQNWPRDPSPFDWGRVHDYEAWKQIAMVPCLGSVGVDKWMQVVAGGLVFGLFGVGSEARGMYKGWLTGIGLGGVVRECEALKTRMKGWGRGSAGSMGADGRGRGRLSTSFSFGSGLGRKGSHGSANKSELGTGTGTMTSSSEMDIDLEMQTVELDGTERPSQSKSEVVVSVVPVSGDRTAKGLKVGRMSVPRWAGVFKGKIHGITQAEK</sequence>
<reference evidence="12" key="1">
    <citation type="submission" date="2021-07" db="EMBL/GenBank/DDBJ databases">
        <title>Elsinoe batatas strain:CRI-CJ2 Genome sequencing and assembly.</title>
        <authorList>
            <person name="Huang L."/>
        </authorList>
    </citation>
    <scope>NUCLEOTIDE SEQUENCE</scope>
    <source>
        <strain evidence="12">CRI-CJ2</strain>
    </source>
</reference>
<evidence type="ECO:0000256" key="2">
    <source>
        <dbReference type="ARBA" id="ARBA00011085"/>
    </source>
</evidence>
<feature type="region of interest" description="Disordered" evidence="10">
    <location>
        <begin position="336"/>
        <end position="363"/>
    </location>
</feature>
<evidence type="ECO:0000313" key="13">
    <source>
        <dbReference type="Proteomes" id="UP000809789"/>
    </source>
</evidence>
<dbReference type="EMBL" id="JAESVG020000010">
    <property type="protein sequence ID" value="KAG8623445.1"/>
    <property type="molecule type" value="Genomic_DNA"/>
</dbReference>
<evidence type="ECO:0000256" key="1">
    <source>
        <dbReference type="ARBA" id="ARBA00004141"/>
    </source>
</evidence>
<dbReference type="PANTHER" id="PTHR28097">
    <property type="entry name" value="PHEROMONE A FACTOR RECEPTOR"/>
    <property type="match status" value="1"/>
</dbReference>
<proteinExistence type="inferred from homology"/>
<feature type="transmembrane region" description="Helical" evidence="11">
    <location>
        <begin position="15"/>
        <end position="37"/>
    </location>
</feature>
<keyword evidence="4 11" id="KW-0812">Transmembrane</keyword>
<keyword evidence="8" id="KW-0675">Receptor</keyword>
<keyword evidence="3" id="KW-0589">Pheromone response</keyword>
<evidence type="ECO:0000256" key="9">
    <source>
        <dbReference type="ARBA" id="ARBA00023224"/>
    </source>
</evidence>
<evidence type="ECO:0000256" key="8">
    <source>
        <dbReference type="ARBA" id="ARBA00023170"/>
    </source>
</evidence>
<dbReference type="GO" id="GO:0000750">
    <property type="term" value="P:pheromone-dependent signal transduction involved in conjugation with cellular fusion"/>
    <property type="evidence" value="ECO:0007669"/>
    <property type="project" value="TreeGrafter"/>
</dbReference>
<dbReference type="GO" id="GO:0005886">
    <property type="term" value="C:plasma membrane"/>
    <property type="evidence" value="ECO:0007669"/>
    <property type="project" value="TreeGrafter"/>
</dbReference>
<evidence type="ECO:0000256" key="3">
    <source>
        <dbReference type="ARBA" id="ARBA00022507"/>
    </source>
</evidence>
<dbReference type="GO" id="GO:0004932">
    <property type="term" value="F:mating-type factor pheromone receptor activity"/>
    <property type="evidence" value="ECO:0007669"/>
    <property type="project" value="InterPro"/>
</dbReference>
<feature type="transmembrane region" description="Helical" evidence="11">
    <location>
        <begin position="262"/>
        <end position="279"/>
    </location>
</feature>
<dbReference type="Pfam" id="PF02076">
    <property type="entry name" value="STE3"/>
    <property type="match status" value="2"/>
</dbReference>
<keyword evidence="13" id="KW-1185">Reference proteome</keyword>
<organism evidence="12 13">
    <name type="scientific">Elsinoe batatas</name>
    <dbReference type="NCBI Taxonomy" id="2601811"/>
    <lineage>
        <taxon>Eukaryota</taxon>
        <taxon>Fungi</taxon>
        <taxon>Dikarya</taxon>
        <taxon>Ascomycota</taxon>
        <taxon>Pezizomycotina</taxon>
        <taxon>Dothideomycetes</taxon>
        <taxon>Dothideomycetidae</taxon>
        <taxon>Myriangiales</taxon>
        <taxon>Elsinoaceae</taxon>
        <taxon>Elsinoe</taxon>
    </lineage>
</organism>
<keyword evidence="6" id="KW-0297">G-protein coupled receptor</keyword>
<gene>
    <name evidence="12" type="ORF">KVT40_008421</name>
</gene>
<keyword evidence="7 11" id="KW-0472">Membrane</keyword>
<dbReference type="AlphaFoldDB" id="A0A8K0P9I0"/>
<comment type="similarity">
    <text evidence="2">Belongs to the G-protein coupled receptor 4 family.</text>
</comment>
<dbReference type="InterPro" id="IPR001499">
    <property type="entry name" value="GPCR_STE3"/>
</dbReference>
<protein>
    <recommendedName>
        <fullName evidence="14">Pheromone a factor receptor</fullName>
    </recommendedName>
</protein>
<dbReference type="Proteomes" id="UP000809789">
    <property type="component" value="Unassembled WGS sequence"/>
</dbReference>
<comment type="caution">
    <text evidence="12">The sequence shown here is derived from an EMBL/GenBank/DDBJ whole genome shotgun (WGS) entry which is preliminary data.</text>
</comment>
<evidence type="ECO:0000313" key="12">
    <source>
        <dbReference type="EMBL" id="KAG8623445.1"/>
    </source>
</evidence>
<feature type="transmembrane region" description="Helical" evidence="11">
    <location>
        <begin position="49"/>
        <end position="69"/>
    </location>
</feature>
<dbReference type="PRINTS" id="PR00899">
    <property type="entry name" value="GPCRSTE3"/>
</dbReference>
<comment type="subcellular location">
    <subcellularLocation>
        <location evidence="1">Membrane</location>
        <topology evidence="1">Multi-pass membrane protein</topology>
    </subcellularLocation>
</comment>
<evidence type="ECO:0008006" key="14">
    <source>
        <dbReference type="Google" id="ProtNLM"/>
    </source>
</evidence>
<dbReference type="PANTHER" id="PTHR28097:SF1">
    <property type="entry name" value="PHEROMONE A FACTOR RECEPTOR"/>
    <property type="match status" value="1"/>
</dbReference>
<keyword evidence="5 11" id="KW-1133">Transmembrane helix</keyword>
<dbReference type="OrthoDB" id="2874149at2759"/>
<evidence type="ECO:0000256" key="6">
    <source>
        <dbReference type="ARBA" id="ARBA00023040"/>
    </source>
</evidence>